<proteinExistence type="predicted"/>
<dbReference type="Proteomes" id="UP001183809">
    <property type="component" value="Unassembled WGS sequence"/>
</dbReference>
<dbReference type="RefSeq" id="WP_311700681.1">
    <property type="nucleotide sequence ID" value="NZ_JAVREY010000099.1"/>
</dbReference>
<organism evidence="1 2">
    <name type="scientific">Streptomyces gibsoniae</name>
    <dbReference type="NCBI Taxonomy" id="3075529"/>
    <lineage>
        <taxon>Bacteria</taxon>
        <taxon>Bacillati</taxon>
        <taxon>Actinomycetota</taxon>
        <taxon>Actinomycetes</taxon>
        <taxon>Kitasatosporales</taxon>
        <taxon>Streptomycetaceae</taxon>
        <taxon>Streptomyces</taxon>
    </lineage>
</organism>
<keyword evidence="2" id="KW-1185">Reference proteome</keyword>
<reference evidence="2" key="1">
    <citation type="submission" date="2023-07" db="EMBL/GenBank/DDBJ databases">
        <title>30 novel species of actinomycetes from the DSMZ collection.</title>
        <authorList>
            <person name="Nouioui I."/>
        </authorList>
    </citation>
    <scope>NUCLEOTIDE SEQUENCE [LARGE SCALE GENOMIC DNA]</scope>
    <source>
        <strain evidence="2">DSM 41699</strain>
    </source>
</reference>
<sequence>MHCQEDQRPAAGLAAGHLTVAGVGALEVTVIYYGTDQVDYFHHETGRPVPTPEDHQYATIPFWSYFLD</sequence>
<dbReference type="EMBL" id="JAVREY010000099">
    <property type="protein sequence ID" value="MDT0469240.1"/>
    <property type="molecule type" value="Genomic_DNA"/>
</dbReference>
<evidence type="ECO:0000313" key="2">
    <source>
        <dbReference type="Proteomes" id="UP001183809"/>
    </source>
</evidence>
<protein>
    <submittedName>
        <fullName evidence="1">Uncharacterized protein</fullName>
    </submittedName>
</protein>
<accession>A0ABU2U840</accession>
<name>A0ABU2U840_9ACTN</name>
<gene>
    <name evidence="1" type="ORF">RM764_40830</name>
</gene>
<comment type="caution">
    <text evidence="1">The sequence shown here is derived from an EMBL/GenBank/DDBJ whole genome shotgun (WGS) entry which is preliminary data.</text>
</comment>
<evidence type="ECO:0000313" key="1">
    <source>
        <dbReference type="EMBL" id="MDT0469240.1"/>
    </source>
</evidence>